<evidence type="ECO:0000313" key="10">
    <source>
        <dbReference type="Proteomes" id="UP001627284"/>
    </source>
</evidence>
<protein>
    <recommendedName>
        <fullName evidence="1">ADP-ribosyl cyclase/cyclic ADP-ribose hydrolase</fullName>
        <ecNumber evidence="1">3.2.2.6</ecNumber>
    </recommendedName>
</protein>
<keyword evidence="10" id="KW-1185">Reference proteome</keyword>
<reference evidence="9 10" key="1">
    <citation type="submission" date="2024-05" db="EMBL/GenBank/DDBJ databases">
        <title>De novo assembly of an allotetraploid wild potato.</title>
        <authorList>
            <person name="Hosaka A.J."/>
        </authorList>
    </citation>
    <scope>NUCLEOTIDE SEQUENCE [LARGE SCALE GENOMIC DNA]</scope>
    <source>
        <tissue evidence="9">Young leaves</tissue>
    </source>
</reference>
<dbReference type="InterPro" id="IPR042197">
    <property type="entry name" value="Apaf_helical"/>
</dbReference>
<dbReference type="SMART" id="SM00364">
    <property type="entry name" value="LRR_BAC"/>
    <property type="match status" value="15"/>
</dbReference>
<dbReference type="Proteomes" id="UP001627284">
    <property type="component" value="Unassembled WGS sequence"/>
</dbReference>
<keyword evidence="2" id="KW-0433">Leucine-rich repeat</keyword>
<dbReference type="Gene3D" id="1.10.8.430">
    <property type="entry name" value="Helical domain of apoptotic protease-activating factors"/>
    <property type="match status" value="1"/>
</dbReference>
<gene>
    <name evidence="9" type="ORF">AABB24_019340</name>
</gene>
<dbReference type="GO" id="GO:0051707">
    <property type="term" value="P:response to other organism"/>
    <property type="evidence" value="ECO:0007669"/>
    <property type="project" value="UniProtKB-ARBA"/>
</dbReference>
<dbReference type="Gene3D" id="3.80.10.10">
    <property type="entry name" value="Ribonuclease Inhibitor"/>
    <property type="match status" value="6"/>
</dbReference>
<evidence type="ECO:0000256" key="4">
    <source>
        <dbReference type="ARBA" id="ARBA00022801"/>
    </source>
</evidence>
<dbReference type="InterPro" id="IPR002182">
    <property type="entry name" value="NB-ARC"/>
</dbReference>
<dbReference type="InterPro" id="IPR006553">
    <property type="entry name" value="Leu-rich_rpt_Cys-con_subtyp"/>
</dbReference>
<dbReference type="SMART" id="SM00255">
    <property type="entry name" value="TIR"/>
    <property type="match status" value="1"/>
</dbReference>
<keyword evidence="6" id="KW-0520">NAD</keyword>
<dbReference type="Pfam" id="PF13855">
    <property type="entry name" value="LRR_8"/>
    <property type="match status" value="1"/>
</dbReference>
<dbReference type="InterPro" id="IPR027417">
    <property type="entry name" value="P-loop_NTPase"/>
</dbReference>
<dbReference type="InterPro" id="IPR036390">
    <property type="entry name" value="WH_DNA-bd_sf"/>
</dbReference>
<dbReference type="Pfam" id="PF00560">
    <property type="entry name" value="LRR_1"/>
    <property type="match status" value="1"/>
</dbReference>
<dbReference type="InterPro" id="IPR045344">
    <property type="entry name" value="C-JID"/>
</dbReference>
<dbReference type="PANTHER" id="PTHR45752">
    <property type="entry name" value="LEUCINE-RICH REPEAT-CONTAINING"/>
    <property type="match status" value="1"/>
</dbReference>
<dbReference type="InterPro" id="IPR003591">
    <property type="entry name" value="Leu-rich_rpt_typical-subtyp"/>
</dbReference>
<sequence>MASSSSFASDSQYCPRWKYDVFLSFRGEDTRKTFTSHLYEGLKNRGIFTFQDDKRLEQGDSISEELLKAIEESQVALTVFSRNYATSRWCLNELVKIMECKEEENGQTVIPIFYDVDPSLVRYQSESFAEAFAKHELRYKDDVEGMQKVQGWRTALTAAANLKGYDIRDGIESEKIQQIVDHISSKFCKSSRFLSYLQDVVGINAHLEELKSLLQIEIDDVRIVGIWGIGGVGKTTIAKAIFDTLSDQFKAACFLADVKENARKNQLHSLQNTLLSELLRKKDNYVNNKYDGKCVVPNRLSSMKVLIVLDDIDERDHLEFLAGCVGWFGNGNRVIVTTRNRQLIDKDAAIYELHTLPDHEAMQLFNQHAFKKEVPDECFKKFSLEVVNHAKGLPLALKVWGSLLHKKNLIQWRRTVDEIKKISNSKIVEKLKISYDGLEPKEQKIFLDIACFFRGDNREEVMRIVDSCDYGAEYGLDVLIDKSLVFISKYDSIEMHDLIEDMGKYIVKMQKDSGKPSRIWNVEDFEDVMMDNMGTMTVEAIWLTHSEKLCFSKEAMQNMQRLRILCIQNYLSVPAQSDSEDGSIEYLPSNLCWFVWHYYPWKLLPENFNPRRLVNLVLPWSSLHYLWNETKQFLSLRRIDLCDSQSLKRTPDFKGMPNLEYLNLEYCTILEEVHPSLKYCKKLIQLNLYWCKSLERFPYVNVESLESLNLEKCSSLEKFPGISGIMKQGTATKIMTSFSGIRELPLCFFDLQPHLTELDLSFMKNLVSLPSSICKLKGLVKLSVSNCSKLESLPEEIGDLENLEELDASYTLISRPPSSIAWLNKLKSLSFRKENSEDRVYFVFPLVNKGLLSLEDLDLSYCNIIDGRLPEDIGSLSSLKKLNLSYCNIIDGGLPEDIGSLSSLEKLNLCGNNFEHLLQSISELGALRSLNLYNCKRLTQLPEDIGCLSSLEELSLSGNNFEHLPQSISELGALRSLNLSNCKRLTQLPEDIGCLSSLKMLHLSGNKFEHLPQSISELGALRSLILSDCEKLTQLPEDIGCLSSLEELCLSGNNFEHLPQSISELGALRSLNLSNCMRLTELPEDIGCLSSLEKLNLCGNNFEHLPQSISELGALRSLNIYNCKRLTQLPEDIGCLSSLEELCLIGNNFEHLPQSISELGALRSLNLSNCKRLTQLPEDIGCLSSLKMLYLSGNNFEHLPRSISELGALEYLNLSDCKRLTQMPEDIGCLSSLKGLYLSGNNFEHLPRSISELGALEYLDLLDSKRLTQLPEDIGCLSSLEELHLSGNKFEHLPQSISELGALRSLNIYNCKRLTQLPEDIGCLSSLEELCLSGNKFEHLPQSISELGALRSLNLSNCKRLTELPENIGCLSSLKMLYLSGNNFEHLPRSISKLGALEYLDLSDCKRLTQLPEDIGCLSSLEELSLSGNKFEHLPQSISELGALRSLNLSNCKRLTQLPEDIGCLSSLKMLHLSGNKFEHLPQSISELGALRSLILSDCEKLTQLPEFPLQLDTIDADWSNDLICNSLFQNISSLQHDICSSDSSSLRVFRSWVEDIPSWFNYQGKGTSVSFNLPENWYVSDKFLGFAVCYSCKYYIIDCITAHLIPLCDDGMSSMTQEFALSNNSQYSHEWNIYFLLVPLGDLWDSCNANEKTPNDYGCIEFDGFGEEKKIGVRLLYKDESELCIGIRKSRYEEEATCSKKRFNLPRVLGFAHCWRKKKNAQGRVKL</sequence>
<dbReference type="EC" id="3.2.2.6" evidence="1"/>
<dbReference type="Pfam" id="PF00931">
    <property type="entry name" value="NB-ARC"/>
    <property type="match status" value="1"/>
</dbReference>
<evidence type="ECO:0000256" key="2">
    <source>
        <dbReference type="ARBA" id="ARBA00022614"/>
    </source>
</evidence>
<dbReference type="InterPro" id="IPR055414">
    <property type="entry name" value="LRR_R13L4/SHOC2-like"/>
</dbReference>
<dbReference type="SMART" id="SM00367">
    <property type="entry name" value="LRR_CC"/>
    <property type="match status" value="12"/>
</dbReference>
<dbReference type="Gene3D" id="3.40.50.10140">
    <property type="entry name" value="Toll/interleukin-1 receptor homology (TIR) domain"/>
    <property type="match status" value="1"/>
</dbReference>
<dbReference type="PROSITE" id="PS50104">
    <property type="entry name" value="TIR"/>
    <property type="match status" value="1"/>
</dbReference>
<dbReference type="PROSITE" id="PS51450">
    <property type="entry name" value="LRR"/>
    <property type="match status" value="6"/>
</dbReference>
<dbReference type="SUPFAM" id="SSF52540">
    <property type="entry name" value="P-loop containing nucleoside triphosphate hydrolases"/>
    <property type="match status" value="1"/>
</dbReference>
<evidence type="ECO:0000259" key="8">
    <source>
        <dbReference type="PROSITE" id="PS50104"/>
    </source>
</evidence>
<dbReference type="SUPFAM" id="SSF52058">
    <property type="entry name" value="L domain-like"/>
    <property type="match status" value="4"/>
</dbReference>
<keyword evidence="4" id="KW-0378">Hydrolase</keyword>
<dbReference type="PANTHER" id="PTHR45752:SF195">
    <property type="entry name" value="LEUCINE-RICH REPEAT (LRR) FAMILY PROTEIN-RELATED"/>
    <property type="match status" value="1"/>
</dbReference>
<evidence type="ECO:0000256" key="7">
    <source>
        <dbReference type="ARBA" id="ARBA00047304"/>
    </source>
</evidence>
<name>A0ABD2THZ7_9SOLN</name>
<dbReference type="FunFam" id="3.40.50.10140:FF:000007">
    <property type="entry name" value="Disease resistance protein (TIR-NBS-LRR class)"/>
    <property type="match status" value="1"/>
</dbReference>
<dbReference type="SUPFAM" id="SSF52200">
    <property type="entry name" value="Toll/Interleukin receptor TIR domain"/>
    <property type="match status" value="1"/>
</dbReference>
<dbReference type="Pfam" id="PF23282">
    <property type="entry name" value="WHD_ROQ1"/>
    <property type="match status" value="1"/>
</dbReference>
<proteinExistence type="predicted"/>
<dbReference type="SUPFAM" id="SSF46785">
    <property type="entry name" value="Winged helix' DNA-binding domain"/>
    <property type="match status" value="1"/>
</dbReference>
<dbReference type="SMART" id="SM00365">
    <property type="entry name" value="LRR_SD22"/>
    <property type="match status" value="10"/>
</dbReference>
<comment type="caution">
    <text evidence="9">The sequence shown here is derived from an EMBL/GenBank/DDBJ whole genome shotgun (WGS) entry which is preliminary data.</text>
</comment>
<dbReference type="EMBL" id="JBJKTR010000011">
    <property type="protein sequence ID" value="KAL3355202.1"/>
    <property type="molecule type" value="Genomic_DNA"/>
</dbReference>
<evidence type="ECO:0000313" key="9">
    <source>
        <dbReference type="EMBL" id="KAL3355202.1"/>
    </source>
</evidence>
<dbReference type="Gene3D" id="3.40.50.300">
    <property type="entry name" value="P-loop containing nucleotide triphosphate hydrolases"/>
    <property type="match status" value="1"/>
</dbReference>
<dbReference type="InterPro" id="IPR058192">
    <property type="entry name" value="WHD_ROQ1-like"/>
</dbReference>
<comment type="catalytic activity">
    <reaction evidence="7">
        <text>NAD(+) + H2O = ADP-D-ribose + nicotinamide + H(+)</text>
        <dbReference type="Rhea" id="RHEA:16301"/>
        <dbReference type="ChEBI" id="CHEBI:15377"/>
        <dbReference type="ChEBI" id="CHEBI:15378"/>
        <dbReference type="ChEBI" id="CHEBI:17154"/>
        <dbReference type="ChEBI" id="CHEBI:57540"/>
        <dbReference type="ChEBI" id="CHEBI:57967"/>
        <dbReference type="EC" id="3.2.2.6"/>
    </reaction>
    <physiologicalReaction direction="left-to-right" evidence="7">
        <dbReference type="Rhea" id="RHEA:16302"/>
    </physiologicalReaction>
</comment>
<evidence type="ECO:0000256" key="6">
    <source>
        <dbReference type="ARBA" id="ARBA00023027"/>
    </source>
</evidence>
<dbReference type="InterPro" id="IPR035897">
    <property type="entry name" value="Toll_tir_struct_dom_sf"/>
</dbReference>
<feature type="domain" description="TIR" evidence="8">
    <location>
        <begin position="17"/>
        <end position="187"/>
    </location>
</feature>
<evidence type="ECO:0000256" key="1">
    <source>
        <dbReference type="ARBA" id="ARBA00011982"/>
    </source>
</evidence>
<dbReference type="InterPro" id="IPR050715">
    <property type="entry name" value="LRR-SigEffector_domain"/>
</dbReference>
<dbReference type="GO" id="GO:0061809">
    <property type="term" value="F:NAD+ nucleosidase activity, cyclic ADP-ribose generating"/>
    <property type="evidence" value="ECO:0007669"/>
    <property type="project" value="UniProtKB-EC"/>
</dbReference>
<dbReference type="InterPro" id="IPR001611">
    <property type="entry name" value="Leu-rich_rpt"/>
</dbReference>
<evidence type="ECO:0000256" key="5">
    <source>
        <dbReference type="ARBA" id="ARBA00022821"/>
    </source>
</evidence>
<dbReference type="PRINTS" id="PR00364">
    <property type="entry name" value="DISEASERSIST"/>
</dbReference>
<dbReference type="GO" id="GO:0006952">
    <property type="term" value="P:defense response"/>
    <property type="evidence" value="ECO:0007669"/>
    <property type="project" value="UniProtKB-KW"/>
</dbReference>
<dbReference type="InterPro" id="IPR032675">
    <property type="entry name" value="LRR_dom_sf"/>
</dbReference>
<evidence type="ECO:0000256" key="3">
    <source>
        <dbReference type="ARBA" id="ARBA00022737"/>
    </source>
</evidence>
<dbReference type="Pfam" id="PF01582">
    <property type="entry name" value="TIR"/>
    <property type="match status" value="1"/>
</dbReference>
<accession>A0ABD2THZ7</accession>
<dbReference type="Pfam" id="PF23598">
    <property type="entry name" value="LRR_14"/>
    <property type="match status" value="3"/>
</dbReference>
<keyword evidence="3" id="KW-0677">Repeat</keyword>
<keyword evidence="5" id="KW-0611">Plant defense</keyword>
<organism evidence="9 10">
    <name type="scientific">Solanum stoloniferum</name>
    <dbReference type="NCBI Taxonomy" id="62892"/>
    <lineage>
        <taxon>Eukaryota</taxon>
        <taxon>Viridiplantae</taxon>
        <taxon>Streptophyta</taxon>
        <taxon>Embryophyta</taxon>
        <taxon>Tracheophyta</taxon>
        <taxon>Spermatophyta</taxon>
        <taxon>Magnoliopsida</taxon>
        <taxon>eudicotyledons</taxon>
        <taxon>Gunneridae</taxon>
        <taxon>Pentapetalae</taxon>
        <taxon>asterids</taxon>
        <taxon>lamiids</taxon>
        <taxon>Solanales</taxon>
        <taxon>Solanaceae</taxon>
        <taxon>Solanoideae</taxon>
        <taxon>Solaneae</taxon>
        <taxon>Solanum</taxon>
    </lineage>
</organism>
<dbReference type="Pfam" id="PF20160">
    <property type="entry name" value="C-JID"/>
    <property type="match status" value="1"/>
</dbReference>
<dbReference type="SMART" id="SM00369">
    <property type="entry name" value="LRR_TYP"/>
    <property type="match status" value="15"/>
</dbReference>
<dbReference type="InterPro" id="IPR000157">
    <property type="entry name" value="TIR_dom"/>
</dbReference>